<keyword evidence="3" id="KW-1185">Reference proteome</keyword>
<evidence type="ECO:0000313" key="2">
    <source>
        <dbReference type="EMBL" id="MBB3927181.1"/>
    </source>
</evidence>
<dbReference type="RefSeq" id="WP_188072685.1">
    <property type="nucleotide sequence ID" value="NZ_BSPS01000013.1"/>
</dbReference>
<sequence>MTFSLVLLAAAAATHHVEIQHAGSPVEAVYTARADIETRTVGAYVPNRADMRRCLWKATLVVERQLGGHPATPRVISSDRELSGSRAGACTEGKRRSIEQEVANRDDAITAHLLAVAERDRTPLLAELDVVRHRGTN</sequence>
<organism evidence="2 3">
    <name type="scientific">Sphingobium jiangsuense</name>
    <dbReference type="NCBI Taxonomy" id="870476"/>
    <lineage>
        <taxon>Bacteria</taxon>
        <taxon>Pseudomonadati</taxon>
        <taxon>Pseudomonadota</taxon>
        <taxon>Alphaproteobacteria</taxon>
        <taxon>Sphingomonadales</taxon>
        <taxon>Sphingomonadaceae</taxon>
        <taxon>Sphingobium</taxon>
    </lineage>
</organism>
<accession>A0A7W6BHN3</accession>
<protein>
    <submittedName>
        <fullName evidence="2">Uncharacterized protein</fullName>
    </submittedName>
</protein>
<reference evidence="2 3" key="1">
    <citation type="submission" date="2020-08" db="EMBL/GenBank/DDBJ databases">
        <title>Genomic Encyclopedia of Type Strains, Phase IV (KMG-IV): sequencing the most valuable type-strain genomes for metagenomic binning, comparative biology and taxonomic classification.</title>
        <authorList>
            <person name="Goeker M."/>
        </authorList>
    </citation>
    <scope>NUCLEOTIDE SEQUENCE [LARGE SCALE GENOMIC DNA]</scope>
    <source>
        <strain evidence="2 3">DSM 26189</strain>
    </source>
</reference>
<proteinExistence type="predicted"/>
<dbReference type="EMBL" id="JACIDT010000010">
    <property type="protein sequence ID" value="MBB3927181.1"/>
    <property type="molecule type" value="Genomic_DNA"/>
</dbReference>
<dbReference type="Proteomes" id="UP000571950">
    <property type="component" value="Unassembled WGS sequence"/>
</dbReference>
<name>A0A7W6BHN3_9SPHN</name>
<gene>
    <name evidence="2" type="ORF">GGR43_002904</name>
</gene>
<comment type="caution">
    <text evidence="2">The sequence shown here is derived from an EMBL/GenBank/DDBJ whole genome shotgun (WGS) entry which is preliminary data.</text>
</comment>
<evidence type="ECO:0000313" key="3">
    <source>
        <dbReference type="Proteomes" id="UP000571950"/>
    </source>
</evidence>
<feature type="region of interest" description="Disordered" evidence="1">
    <location>
        <begin position="72"/>
        <end position="95"/>
    </location>
</feature>
<evidence type="ECO:0000256" key="1">
    <source>
        <dbReference type="SAM" id="MobiDB-lite"/>
    </source>
</evidence>
<dbReference type="AlphaFoldDB" id="A0A7W6BHN3"/>